<proteinExistence type="predicted"/>
<name>A0A9P9GL47_FUSRE</name>
<accession>A0A9P9GL47</accession>
<protein>
    <submittedName>
        <fullName evidence="2">Uncharacterized protein</fullName>
    </submittedName>
</protein>
<keyword evidence="1" id="KW-0175">Coiled coil</keyword>
<evidence type="ECO:0000313" key="3">
    <source>
        <dbReference type="Proteomes" id="UP000720189"/>
    </source>
</evidence>
<dbReference type="GeneID" id="70225922"/>
<evidence type="ECO:0000313" key="2">
    <source>
        <dbReference type="EMBL" id="KAH7239964.1"/>
    </source>
</evidence>
<gene>
    <name evidence="2" type="ORF">BKA55DRAFT_596604</name>
</gene>
<keyword evidence="3" id="KW-1185">Reference proteome</keyword>
<dbReference type="AlphaFoldDB" id="A0A9P9GL47"/>
<evidence type="ECO:0000256" key="1">
    <source>
        <dbReference type="SAM" id="Coils"/>
    </source>
</evidence>
<dbReference type="OrthoDB" id="5035739at2759"/>
<dbReference type="RefSeq" id="XP_046045758.1">
    <property type="nucleotide sequence ID" value="XM_046195968.1"/>
</dbReference>
<sequence length="284" mass="32482">MFLELTAPASPIVESSPTTPVKDNKFLVLTPPAPAMAEYSNASSVGADVDNTEKLIMEQNAKDAELNELRAKVQALESENEELKAEIRYEKAFKEHFSKSLDEANRNWHSAELEASAKGAELGRVRERLNSVQLQAAAQDELHALKEKNTALQAHVRLQFSLTTHQHVQQLKHMMHDWKTQVEQKIDEDFEKNKAKEHESATPVDVNHERLKAMIEGHEKIIINLKKGNDKFVAQIKDLQKAENASFMADLTVERFEAFLYERKKMVTQLEEEKHEFEQKVNDI</sequence>
<organism evidence="2 3">
    <name type="scientific">Fusarium redolens</name>
    <dbReference type="NCBI Taxonomy" id="48865"/>
    <lineage>
        <taxon>Eukaryota</taxon>
        <taxon>Fungi</taxon>
        <taxon>Dikarya</taxon>
        <taxon>Ascomycota</taxon>
        <taxon>Pezizomycotina</taxon>
        <taxon>Sordariomycetes</taxon>
        <taxon>Hypocreomycetidae</taxon>
        <taxon>Hypocreales</taxon>
        <taxon>Nectriaceae</taxon>
        <taxon>Fusarium</taxon>
        <taxon>Fusarium redolens species complex</taxon>
    </lineage>
</organism>
<reference evidence="2" key="1">
    <citation type="journal article" date="2021" name="Nat. Commun.">
        <title>Genetic determinants of endophytism in the Arabidopsis root mycobiome.</title>
        <authorList>
            <person name="Mesny F."/>
            <person name="Miyauchi S."/>
            <person name="Thiergart T."/>
            <person name="Pickel B."/>
            <person name="Atanasova L."/>
            <person name="Karlsson M."/>
            <person name="Huettel B."/>
            <person name="Barry K.W."/>
            <person name="Haridas S."/>
            <person name="Chen C."/>
            <person name="Bauer D."/>
            <person name="Andreopoulos W."/>
            <person name="Pangilinan J."/>
            <person name="LaButti K."/>
            <person name="Riley R."/>
            <person name="Lipzen A."/>
            <person name="Clum A."/>
            <person name="Drula E."/>
            <person name="Henrissat B."/>
            <person name="Kohler A."/>
            <person name="Grigoriev I.V."/>
            <person name="Martin F.M."/>
            <person name="Hacquard S."/>
        </authorList>
    </citation>
    <scope>NUCLEOTIDE SEQUENCE</scope>
    <source>
        <strain evidence="2">MPI-CAGE-AT-0023</strain>
    </source>
</reference>
<feature type="coiled-coil region" evidence="1">
    <location>
        <begin position="59"/>
        <end position="86"/>
    </location>
</feature>
<dbReference type="Proteomes" id="UP000720189">
    <property type="component" value="Unassembled WGS sequence"/>
</dbReference>
<comment type="caution">
    <text evidence="2">The sequence shown here is derived from an EMBL/GenBank/DDBJ whole genome shotgun (WGS) entry which is preliminary data.</text>
</comment>
<dbReference type="EMBL" id="JAGMUX010000014">
    <property type="protein sequence ID" value="KAH7239964.1"/>
    <property type="molecule type" value="Genomic_DNA"/>
</dbReference>